<accession>A0A0H2S213</accession>
<evidence type="ECO:0000256" key="6">
    <source>
        <dbReference type="ARBA" id="ARBA00022989"/>
    </source>
</evidence>
<dbReference type="InterPro" id="IPR006153">
    <property type="entry name" value="Cation/H_exchanger_TM"/>
</dbReference>
<dbReference type="GO" id="GO:0042391">
    <property type="term" value="P:regulation of membrane potential"/>
    <property type="evidence" value="ECO:0007669"/>
    <property type="project" value="InterPro"/>
</dbReference>
<dbReference type="InParanoid" id="A0A0H2S213"/>
<dbReference type="InterPro" id="IPR004712">
    <property type="entry name" value="Na+/H+_antiporter_fungi"/>
</dbReference>
<keyword evidence="5 11" id="KW-0812">Transmembrane</keyword>
<keyword evidence="3" id="KW-0813">Transport</keyword>
<comment type="subcellular location">
    <subcellularLocation>
        <location evidence="1">Membrane</location>
        <topology evidence="1">Multi-pass membrane protein</topology>
    </subcellularLocation>
</comment>
<keyword evidence="8" id="KW-0406">Ion transport</keyword>
<dbReference type="PANTHER" id="PTHR31382:SF4">
    <property type="entry name" value="NA(+)_H(+) ANTIPORTER"/>
    <property type="match status" value="1"/>
</dbReference>
<feature type="transmembrane region" description="Helical" evidence="11">
    <location>
        <begin position="295"/>
        <end position="314"/>
    </location>
</feature>
<evidence type="ECO:0000259" key="12">
    <source>
        <dbReference type="Pfam" id="PF00999"/>
    </source>
</evidence>
<evidence type="ECO:0000256" key="7">
    <source>
        <dbReference type="ARBA" id="ARBA00023053"/>
    </source>
</evidence>
<keyword evidence="7" id="KW-0915">Sodium</keyword>
<dbReference type="OrthoDB" id="2190219at2759"/>
<feature type="transmembrane region" description="Helical" evidence="11">
    <location>
        <begin position="40"/>
        <end position="58"/>
    </location>
</feature>
<evidence type="ECO:0000313" key="14">
    <source>
        <dbReference type="Proteomes" id="UP000053477"/>
    </source>
</evidence>
<feature type="transmembrane region" description="Helical" evidence="11">
    <location>
        <begin position="402"/>
        <end position="421"/>
    </location>
</feature>
<dbReference type="GO" id="GO:0015385">
    <property type="term" value="F:sodium:proton antiporter activity"/>
    <property type="evidence" value="ECO:0007669"/>
    <property type="project" value="InterPro"/>
</dbReference>
<dbReference type="PANTHER" id="PTHR31382">
    <property type="entry name" value="NA(+)/H(+) ANTIPORTER"/>
    <property type="match status" value="1"/>
</dbReference>
<dbReference type="GO" id="GO:0036376">
    <property type="term" value="P:sodium ion export across plasma membrane"/>
    <property type="evidence" value="ECO:0007669"/>
    <property type="project" value="InterPro"/>
</dbReference>
<organism evidence="13 14">
    <name type="scientific">Schizopora paradoxa</name>
    <dbReference type="NCBI Taxonomy" id="27342"/>
    <lineage>
        <taxon>Eukaryota</taxon>
        <taxon>Fungi</taxon>
        <taxon>Dikarya</taxon>
        <taxon>Basidiomycota</taxon>
        <taxon>Agaricomycotina</taxon>
        <taxon>Agaricomycetes</taxon>
        <taxon>Hymenochaetales</taxon>
        <taxon>Schizoporaceae</taxon>
        <taxon>Schizopora</taxon>
    </lineage>
</organism>
<evidence type="ECO:0000256" key="4">
    <source>
        <dbReference type="ARBA" id="ARBA00022449"/>
    </source>
</evidence>
<evidence type="ECO:0000256" key="11">
    <source>
        <dbReference type="SAM" id="Phobius"/>
    </source>
</evidence>
<dbReference type="Proteomes" id="UP000053477">
    <property type="component" value="Unassembled WGS sequence"/>
</dbReference>
<evidence type="ECO:0000256" key="9">
    <source>
        <dbReference type="ARBA" id="ARBA00023136"/>
    </source>
</evidence>
<keyword evidence="10" id="KW-0739">Sodium transport</keyword>
<keyword evidence="14" id="KW-1185">Reference proteome</keyword>
<feature type="transmembrane region" description="Helical" evidence="11">
    <location>
        <begin position="102"/>
        <end position="125"/>
    </location>
</feature>
<evidence type="ECO:0000256" key="2">
    <source>
        <dbReference type="ARBA" id="ARBA00005248"/>
    </source>
</evidence>
<evidence type="ECO:0000256" key="3">
    <source>
        <dbReference type="ARBA" id="ARBA00022448"/>
    </source>
</evidence>
<sequence length="430" mass="47155">MRDVIDVTPVSLSYLVLGGFVVSFSMVSLAIKERLYIGEVVLGTGFGVIIGPYCANIFDPRSWGKESNEITLEVMRVVLATGLFAIGVELPGAYIREHVKSLLIMVVPTMAFGWFICAGFIQLLFPKLNFVSALVVSACLTPTDPVLASAIIGGKFAVKNVPGHIRRILAAESACNDGLAYPFLSISIYLTIEASTKVAFGKWFLIGWLYQVILGSVIGALLGWMFSFMMKFSHRKGLIDRESFVAQYLSLAIFTIGVASTLGSDDLLAAFAAGTAISWDGHFNTHTEDEVFSSVIDLVLNCACFIYIGAWLPFNQYDNDLLGIAVWKLVLLFVAFLALRRIPAMLLLYKWIPDVTNWKEALFCGHFGPMGVGAIFISTLAITRLSDEGGDPSDQEQLLSSMLHPIVSFVVLCSILIRTQLITYSQYCRS</sequence>
<comment type="similarity">
    <text evidence="2">Belongs to the fungal Na(+)/H(+) exchanger family.</text>
</comment>
<keyword evidence="6 11" id="KW-1133">Transmembrane helix</keyword>
<keyword evidence="4" id="KW-0050">Antiport</keyword>
<dbReference type="GO" id="GO:0120029">
    <property type="term" value="P:proton export across plasma membrane"/>
    <property type="evidence" value="ECO:0007669"/>
    <property type="project" value="InterPro"/>
</dbReference>
<keyword evidence="9 11" id="KW-0472">Membrane</keyword>
<feature type="transmembrane region" description="Helical" evidence="11">
    <location>
        <begin position="70"/>
        <end position="90"/>
    </location>
</feature>
<dbReference type="GO" id="GO:0005886">
    <property type="term" value="C:plasma membrane"/>
    <property type="evidence" value="ECO:0007669"/>
    <property type="project" value="InterPro"/>
</dbReference>
<dbReference type="GO" id="GO:0030007">
    <property type="term" value="P:intracellular potassium ion homeostasis"/>
    <property type="evidence" value="ECO:0007669"/>
    <property type="project" value="TreeGrafter"/>
</dbReference>
<evidence type="ECO:0000256" key="8">
    <source>
        <dbReference type="ARBA" id="ARBA00023065"/>
    </source>
</evidence>
<dbReference type="FunCoup" id="A0A0H2S213">
    <property type="interactions" value="66"/>
</dbReference>
<evidence type="ECO:0000256" key="5">
    <source>
        <dbReference type="ARBA" id="ARBA00022692"/>
    </source>
</evidence>
<dbReference type="AlphaFoldDB" id="A0A0H2S213"/>
<feature type="transmembrane region" description="Helical" evidence="11">
    <location>
        <begin position="326"/>
        <end position="349"/>
    </location>
</feature>
<feature type="transmembrane region" description="Helical" evidence="11">
    <location>
        <begin position="12"/>
        <end position="31"/>
    </location>
</feature>
<dbReference type="Pfam" id="PF00999">
    <property type="entry name" value="Na_H_Exchanger"/>
    <property type="match status" value="1"/>
</dbReference>
<feature type="transmembrane region" description="Helical" evidence="11">
    <location>
        <begin position="208"/>
        <end position="232"/>
    </location>
</feature>
<feature type="transmembrane region" description="Helical" evidence="11">
    <location>
        <begin position="361"/>
        <end position="382"/>
    </location>
</feature>
<protein>
    <submittedName>
        <fullName evidence="13">Sodium/hydrogen exchanger</fullName>
    </submittedName>
</protein>
<evidence type="ECO:0000313" key="13">
    <source>
        <dbReference type="EMBL" id="KLO18385.1"/>
    </source>
</evidence>
<proteinExistence type="inferred from homology"/>
<evidence type="ECO:0000256" key="10">
    <source>
        <dbReference type="ARBA" id="ARBA00023201"/>
    </source>
</evidence>
<reference evidence="13 14" key="1">
    <citation type="submission" date="2015-04" db="EMBL/GenBank/DDBJ databases">
        <title>Complete genome sequence of Schizopora paradoxa KUC8140, a cosmopolitan wood degrader in East Asia.</title>
        <authorList>
            <consortium name="DOE Joint Genome Institute"/>
            <person name="Min B."/>
            <person name="Park H."/>
            <person name="Jang Y."/>
            <person name="Kim J.-J."/>
            <person name="Kim K.H."/>
            <person name="Pangilinan J."/>
            <person name="Lipzen A."/>
            <person name="Riley R."/>
            <person name="Grigoriev I.V."/>
            <person name="Spatafora J.W."/>
            <person name="Choi I.-G."/>
        </authorList>
    </citation>
    <scope>NUCLEOTIDE SEQUENCE [LARGE SCALE GENOMIC DNA]</scope>
    <source>
        <strain evidence="13 14">KUC8140</strain>
    </source>
</reference>
<feature type="domain" description="Cation/H+ exchanger transmembrane" evidence="12">
    <location>
        <begin position="24"/>
        <end position="419"/>
    </location>
</feature>
<evidence type="ECO:0000256" key="1">
    <source>
        <dbReference type="ARBA" id="ARBA00004141"/>
    </source>
</evidence>
<gene>
    <name evidence="13" type="ORF">SCHPADRAFT_955294</name>
</gene>
<dbReference type="STRING" id="27342.A0A0H2S213"/>
<name>A0A0H2S213_9AGAM</name>
<dbReference type="EMBL" id="KQ085895">
    <property type="protein sequence ID" value="KLO18385.1"/>
    <property type="molecule type" value="Genomic_DNA"/>
</dbReference>